<comment type="caution">
    <text evidence="1">The sequence shown here is derived from an EMBL/GenBank/DDBJ whole genome shotgun (WGS) entry which is preliminary data.</text>
</comment>
<organism evidence="1 2">
    <name type="scientific">Trichonephila inaurata madagascariensis</name>
    <dbReference type="NCBI Taxonomy" id="2747483"/>
    <lineage>
        <taxon>Eukaryota</taxon>
        <taxon>Metazoa</taxon>
        <taxon>Ecdysozoa</taxon>
        <taxon>Arthropoda</taxon>
        <taxon>Chelicerata</taxon>
        <taxon>Arachnida</taxon>
        <taxon>Araneae</taxon>
        <taxon>Araneomorphae</taxon>
        <taxon>Entelegynae</taxon>
        <taxon>Araneoidea</taxon>
        <taxon>Nephilidae</taxon>
        <taxon>Trichonephila</taxon>
        <taxon>Trichonephila inaurata</taxon>
    </lineage>
</organism>
<reference evidence="1" key="1">
    <citation type="submission" date="2020-08" db="EMBL/GenBank/DDBJ databases">
        <title>Multicomponent nature underlies the extraordinary mechanical properties of spider dragline silk.</title>
        <authorList>
            <person name="Kono N."/>
            <person name="Nakamura H."/>
            <person name="Mori M."/>
            <person name="Yoshida Y."/>
            <person name="Ohtoshi R."/>
            <person name="Malay A.D."/>
            <person name="Moran D.A.P."/>
            <person name="Tomita M."/>
            <person name="Numata K."/>
            <person name="Arakawa K."/>
        </authorList>
    </citation>
    <scope>NUCLEOTIDE SEQUENCE</scope>
</reference>
<name>A0A8X6YIY3_9ARAC</name>
<proteinExistence type="predicted"/>
<dbReference type="Proteomes" id="UP000886998">
    <property type="component" value="Unassembled WGS sequence"/>
</dbReference>
<evidence type="ECO:0000313" key="1">
    <source>
        <dbReference type="EMBL" id="GFY73810.1"/>
    </source>
</evidence>
<evidence type="ECO:0000313" key="2">
    <source>
        <dbReference type="Proteomes" id="UP000886998"/>
    </source>
</evidence>
<accession>A0A8X6YIY3</accession>
<dbReference type="EMBL" id="BMAV01020380">
    <property type="protein sequence ID" value="GFY73810.1"/>
    <property type="molecule type" value="Genomic_DNA"/>
</dbReference>
<keyword evidence="2" id="KW-1185">Reference proteome</keyword>
<gene>
    <name evidence="1" type="ORF">TNIN_194821</name>
</gene>
<protein>
    <submittedName>
        <fullName evidence="1">Uncharacterized protein</fullName>
    </submittedName>
</protein>
<dbReference type="AlphaFoldDB" id="A0A8X6YIY3"/>
<sequence>MLAIFSISQITVVSLIETIPICQTFAASLIFGRVLHSVTPANPWPLSPEMIDGVCWHMERHQNPNVITQSWMSVRVDRCADEQCYFFWSSALYILLRDGFIDGQILIFISV</sequence>